<organism evidence="15 16">
    <name type="scientific">Synchytrium microbalum</name>
    <dbReference type="NCBI Taxonomy" id="1806994"/>
    <lineage>
        <taxon>Eukaryota</taxon>
        <taxon>Fungi</taxon>
        <taxon>Fungi incertae sedis</taxon>
        <taxon>Chytridiomycota</taxon>
        <taxon>Chytridiomycota incertae sedis</taxon>
        <taxon>Chytridiomycetes</taxon>
        <taxon>Synchytriales</taxon>
        <taxon>Synchytriaceae</taxon>
        <taxon>Synchytrium</taxon>
    </lineage>
</organism>
<feature type="region of interest" description="Disordered" evidence="13">
    <location>
        <begin position="243"/>
        <end position="333"/>
    </location>
</feature>
<dbReference type="CDD" id="cd00844">
    <property type="entry name" value="MPP_Dbr1_N"/>
    <property type="match status" value="1"/>
</dbReference>
<evidence type="ECO:0000256" key="9">
    <source>
        <dbReference type="ARBA" id="ARBA00022833"/>
    </source>
</evidence>
<reference evidence="15 16" key="1">
    <citation type="journal article" date="2019" name="Sci. Rep.">
        <title>Comparative genomics of chytrid fungi reveal insights into the obligate biotrophic and pathogenic lifestyle of Synchytrium endobioticum.</title>
        <authorList>
            <person name="van de Vossenberg B.T.L.H."/>
            <person name="Warris S."/>
            <person name="Nguyen H.D.T."/>
            <person name="van Gent-Pelzer M.P.E."/>
            <person name="Joly D.L."/>
            <person name="van de Geest H.C."/>
            <person name="Bonants P.J.M."/>
            <person name="Smith D.S."/>
            <person name="Levesque C.A."/>
            <person name="van der Lee T.A.J."/>
        </authorList>
    </citation>
    <scope>NUCLEOTIDE SEQUENCE [LARGE SCALE GENOMIC DNA]</scope>
    <source>
        <strain evidence="15 16">JEL517</strain>
    </source>
</reference>
<feature type="compositionally biased region" description="Acidic residues" evidence="13">
    <location>
        <begin position="259"/>
        <end position="272"/>
    </location>
</feature>
<evidence type="ECO:0000256" key="6">
    <source>
        <dbReference type="ARBA" id="ARBA00022664"/>
    </source>
</evidence>
<evidence type="ECO:0000256" key="4">
    <source>
        <dbReference type="ARBA" id="ARBA00004123"/>
    </source>
</evidence>
<feature type="compositionally biased region" description="Basic and acidic residues" evidence="13">
    <location>
        <begin position="573"/>
        <end position="583"/>
    </location>
</feature>
<protein>
    <recommendedName>
        <fullName evidence="14">Lariat debranching enzyme C-terminal domain-containing protein</fullName>
    </recommendedName>
</protein>
<sequence length="652" mass="71812">MRIAVEGCLHGELDTVYQTLRKTEKQYGITIDLLLICGDFQSVRNELDMAAMNIKDKYRELGTFHKYYSGQAKAPYPTVFIGGNHEASNFLYELFHGGWVAPNMYFLGFANVIRFGPLRISGLTGIYNPRHYNNGFYEREPLSSYDKTSVYHVRKFNVYRLAQLKTPLDVFLSHDWPRGVAQHGNIKQLLSIKRFLENEIRSNTLGSPAGEFLLNRLKPSYWFAAHLHVKFAALVIHGAAPPPAVPAGSSAAPAKNPDEIDLGDDDEDEDPDATQAKAESIAPAVTSEQPVNEEEKPAALEESPAKKLKVDDAVGRDEPLPPGVGVASSSSSVAAQTTSTAASSGIPAGKIYSNGVNGFPTRTRFLSLDKVLPHRQFLQVLEFETADEGPYEFSYDQEWLAIVKATNSFFSDQSVQPDLPRDDTIARDITTSLEWVKHNVPSLEIPHNFVHTAPILDPKNQVKNVDREYVQYCRMLDMQNKINPNGLPPAPKPPVLASQPTQRTAAASSSSSSVPIASSAQRESSQPLPPGMAEYTPPTVATSIPAATTAPVIVATLQLPVQQLSDPAPQETVHPEHGNLEEHEAADEDEMYESDGHSPAADANGEEQEVIEEVFEEEEEAFLDDMEGGEEEEEGQIEEDPNMDVDSVDMER</sequence>
<dbReference type="InterPro" id="IPR007708">
    <property type="entry name" value="DBR1_C"/>
</dbReference>
<dbReference type="GO" id="GO:0000398">
    <property type="term" value="P:mRNA splicing, via spliceosome"/>
    <property type="evidence" value="ECO:0007669"/>
    <property type="project" value="TreeGrafter"/>
</dbReference>
<evidence type="ECO:0000256" key="11">
    <source>
        <dbReference type="ARBA" id="ARBA00023211"/>
    </source>
</evidence>
<feature type="compositionally biased region" description="Low complexity" evidence="13">
    <location>
        <begin position="323"/>
        <end position="333"/>
    </location>
</feature>
<comment type="similarity">
    <text evidence="5">Belongs to the lariat debranching enzyme family.</text>
</comment>
<dbReference type="FunFam" id="3.60.21.10:FF:000035">
    <property type="entry name" value="Lariat debranching enzyme"/>
    <property type="match status" value="1"/>
</dbReference>
<feature type="compositionally biased region" description="Acidic residues" evidence="13">
    <location>
        <begin position="604"/>
        <end position="652"/>
    </location>
</feature>
<dbReference type="RefSeq" id="XP_031025649.1">
    <property type="nucleotide sequence ID" value="XM_031168298.1"/>
</dbReference>
<keyword evidence="6" id="KW-0507">mRNA processing</keyword>
<evidence type="ECO:0000256" key="5">
    <source>
        <dbReference type="ARBA" id="ARBA00006045"/>
    </source>
</evidence>
<keyword evidence="12" id="KW-0539">Nucleus</keyword>
<feature type="compositionally biased region" description="Acidic residues" evidence="13">
    <location>
        <begin position="584"/>
        <end position="593"/>
    </location>
</feature>
<dbReference type="SMART" id="SM01124">
    <property type="entry name" value="DBR1"/>
    <property type="match status" value="1"/>
</dbReference>
<dbReference type="GeneID" id="42003595"/>
<evidence type="ECO:0000256" key="12">
    <source>
        <dbReference type="ARBA" id="ARBA00023242"/>
    </source>
</evidence>
<comment type="cofactor">
    <cofactor evidence="1">
        <name>Mn(2+)</name>
        <dbReference type="ChEBI" id="CHEBI:29035"/>
    </cofactor>
</comment>
<feature type="region of interest" description="Disordered" evidence="13">
    <location>
        <begin position="565"/>
        <end position="652"/>
    </location>
</feature>
<keyword evidence="8" id="KW-0378">Hydrolase</keyword>
<dbReference type="AlphaFoldDB" id="A0A507CAP9"/>
<dbReference type="EMBL" id="QEAO01000010">
    <property type="protein sequence ID" value="TPX35064.1"/>
    <property type="molecule type" value="Genomic_DNA"/>
</dbReference>
<dbReference type="Proteomes" id="UP000319731">
    <property type="component" value="Unassembled WGS sequence"/>
</dbReference>
<comment type="cofactor">
    <cofactor evidence="2">
        <name>Zn(2+)</name>
        <dbReference type="ChEBI" id="CHEBI:29105"/>
    </cofactor>
</comment>
<keyword evidence="10" id="KW-0408">Iron</keyword>
<evidence type="ECO:0000256" key="8">
    <source>
        <dbReference type="ARBA" id="ARBA00022801"/>
    </source>
</evidence>
<feature type="compositionally biased region" description="Basic and acidic residues" evidence="13">
    <location>
        <begin position="293"/>
        <end position="319"/>
    </location>
</feature>
<dbReference type="GO" id="GO:0005634">
    <property type="term" value="C:nucleus"/>
    <property type="evidence" value="ECO:0007669"/>
    <property type="project" value="UniProtKB-SubCell"/>
</dbReference>
<evidence type="ECO:0000256" key="3">
    <source>
        <dbReference type="ARBA" id="ARBA00001954"/>
    </source>
</evidence>
<evidence type="ECO:0000313" key="16">
    <source>
        <dbReference type="Proteomes" id="UP000319731"/>
    </source>
</evidence>
<dbReference type="GO" id="GO:0046872">
    <property type="term" value="F:metal ion binding"/>
    <property type="evidence" value="ECO:0007669"/>
    <property type="project" value="UniProtKB-KW"/>
</dbReference>
<evidence type="ECO:0000256" key="10">
    <source>
        <dbReference type="ARBA" id="ARBA00023004"/>
    </source>
</evidence>
<comment type="subcellular location">
    <subcellularLocation>
        <location evidence="4">Nucleus</location>
    </subcellularLocation>
</comment>
<dbReference type="STRING" id="1806994.A0A507CAP9"/>
<name>A0A507CAP9_9FUNG</name>
<dbReference type="Pfam" id="PF05011">
    <property type="entry name" value="DBR1"/>
    <property type="match status" value="1"/>
</dbReference>
<dbReference type="OrthoDB" id="407609at2759"/>
<keyword evidence="7" id="KW-0479">Metal-binding</keyword>
<feature type="compositionally biased region" description="Low complexity" evidence="13">
    <location>
        <begin position="495"/>
        <end position="522"/>
    </location>
</feature>
<dbReference type="GO" id="GO:0008419">
    <property type="term" value="F:RNA lariat debranching enzyme activity"/>
    <property type="evidence" value="ECO:0007669"/>
    <property type="project" value="TreeGrafter"/>
</dbReference>
<dbReference type="InterPro" id="IPR004843">
    <property type="entry name" value="Calcineurin-like_PHP"/>
</dbReference>
<evidence type="ECO:0000313" key="15">
    <source>
        <dbReference type="EMBL" id="TPX35064.1"/>
    </source>
</evidence>
<dbReference type="Pfam" id="PF00149">
    <property type="entry name" value="Metallophos"/>
    <property type="match status" value="1"/>
</dbReference>
<comment type="cofactor">
    <cofactor evidence="3">
        <name>Fe(2+)</name>
        <dbReference type="ChEBI" id="CHEBI:29033"/>
    </cofactor>
</comment>
<feature type="region of interest" description="Disordered" evidence="13">
    <location>
        <begin position="481"/>
        <end position="539"/>
    </location>
</feature>
<dbReference type="InterPro" id="IPR029052">
    <property type="entry name" value="Metallo-depent_PP-like"/>
</dbReference>
<evidence type="ECO:0000256" key="7">
    <source>
        <dbReference type="ARBA" id="ARBA00022723"/>
    </source>
</evidence>
<accession>A0A507CAP9</accession>
<proteinExistence type="inferred from homology"/>
<keyword evidence="11" id="KW-0464">Manganese</keyword>
<keyword evidence="16" id="KW-1185">Reference proteome</keyword>
<evidence type="ECO:0000256" key="1">
    <source>
        <dbReference type="ARBA" id="ARBA00001936"/>
    </source>
</evidence>
<gene>
    <name evidence="15" type="ORF">SmJEL517_g02370</name>
</gene>
<dbReference type="PANTHER" id="PTHR12849">
    <property type="entry name" value="RNA LARIAT DEBRANCHING ENZYME"/>
    <property type="match status" value="1"/>
</dbReference>
<dbReference type="InterPro" id="IPR041816">
    <property type="entry name" value="Dbr1_N"/>
</dbReference>
<feature type="domain" description="Lariat debranching enzyme C-terminal" evidence="14">
    <location>
        <begin position="352"/>
        <end position="482"/>
    </location>
</feature>
<keyword evidence="9" id="KW-0862">Zinc</keyword>
<evidence type="ECO:0000256" key="2">
    <source>
        <dbReference type="ARBA" id="ARBA00001947"/>
    </source>
</evidence>
<evidence type="ECO:0000256" key="13">
    <source>
        <dbReference type="SAM" id="MobiDB-lite"/>
    </source>
</evidence>
<dbReference type="SUPFAM" id="SSF56300">
    <property type="entry name" value="Metallo-dependent phosphatases"/>
    <property type="match status" value="1"/>
</dbReference>
<dbReference type="PANTHER" id="PTHR12849:SF0">
    <property type="entry name" value="LARIAT DEBRANCHING ENZYME"/>
    <property type="match status" value="1"/>
</dbReference>
<evidence type="ECO:0000259" key="14">
    <source>
        <dbReference type="SMART" id="SM01124"/>
    </source>
</evidence>
<comment type="caution">
    <text evidence="15">The sequence shown here is derived from an EMBL/GenBank/DDBJ whole genome shotgun (WGS) entry which is preliminary data.</text>
</comment>